<dbReference type="Pfam" id="PF00647">
    <property type="entry name" value="EF1G"/>
    <property type="match status" value="1"/>
</dbReference>
<dbReference type="InterPro" id="IPR036433">
    <property type="entry name" value="EF1B_G_C_sf"/>
</dbReference>
<dbReference type="Gene3D" id="3.40.30.10">
    <property type="entry name" value="Glutaredoxin"/>
    <property type="match status" value="1"/>
</dbReference>
<dbReference type="SFLD" id="SFLDS00019">
    <property type="entry name" value="Glutathione_Transferase_(cytos"/>
    <property type="match status" value="1"/>
</dbReference>
<evidence type="ECO:0000256" key="2">
    <source>
        <dbReference type="ARBA" id="ARBA00022768"/>
    </source>
</evidence>
<proteinExistence type="inferred from homology"/>
<dbReference type="OrthoDB" id="249703at2759"/>
<dbReference type="InterPro" id="IPR040079">
    <property type="entry name" value="Glutathione_S-Trfase"/>
</dbReference>
<evidence type="ECO:0000313" key="10">
    <source>
        <dbReference type="EMBL" id="GFY73957.1"/>
    </source>
</evidence>
<dbReference type="InterPro" id="IPR036249">
    <property type="entry name" value="Thioredoxin-like_sf"/>
</dbReference>
<feature type="domain" description="GST N-terminal" evidence="8">
    <location>
        <begin position="1"/>
        <end position="83"/>
    </location>
</feature>
<dbReference type="Gene3D" id="1.20.1050.10">
    <property type="match status" value="1"/>
</dbReference>
<name>A0A8X7CRL6_9ARAC</name>
<dbReference type="SUPFAM" id="SSF47616">
    <property type="entry name" value="GST C-terminal domain-like"/>
    <property type="match status" value="1"/>
</dbReference>
<comment type="similarity">
    <text evidence="6">Belongs to the GST superfamily.</text>
</comment>
<feature type="domain" description="GST C-terminal" evidence="9">
    <location>
        <begin position="84"/>
        <end position="219"/>
    </location>
</feature>
<dbReference type="SFLD" id="SFLDG00358">
    <property type="entry name" value="Main_(cytGST)"/>
    <property type="match status" value="1"/>
</dbReference>
<dbReference type="InterPro" id="IPR004046">
    <property type="entry name" value="GST_C"/>
</dbReference>
<organism evidence="10 11">
    <name type="scientific">Trichonephila inaurata madagascariensis</name>
    <dbReference type="NCBI Taxonomy" id="2747483"/>
    <lineage>
        <taxon>Eukaryota</taxon>
        <taxon>Metazoa</taxon>
        <taxon>Ecdysozoa</taxon>
        <taxon>Arthropoda</taxon>
        <taxon>Chelicerata</taxon>
        <taxon>Arachnida</taxon>
        <taxon>Araneae</taxon>
        <taxon>Araneomorphae</taxon>
        <taxon>Entelegynae</taxon>
        <taxon>Araneoidea</taxon>
        <taxon>Nephilidae</taxon>
        <taxon>Trichonephila</taxon>
        <taxon>Trichonephila inaurata</taxon>
    </lineage>
</organism>
<dbReference type="Pfam" id="PF00043">
    <property type="entry name" value="GST_C"/>
    <property type="match status" value="1"/>
</dbReference>
<evidence type="ECO:0000259" key="9">
    <source>
        <dbReference type="PROSITE" id="PS50405"/>
    </source>
</evidence>
<evidence type="ECO:0000256" key="6">
    <source>
        <dbReference type="RuleBase" id="RU003494"/>
    </source>
</evidence>
<dbReference type="PROSITE" id="PS50405">
    <property type="entry name" value="GST_CTER"/>
    <property type="match status" value="1"/>
</dbReference>
<dbReference type="InterPro" id="IPR010987">
    <property type="entry name" value="Glutathione-S-Trfase_C-like"/>
</dbReference>
<comment type="caution">
    <text evidence="10">The sequence shown here is derived from an EMBL/GenBank/DDBJ whole genome shotgun (WGS) entry which is preliminary data.</text>
</comment>
<dbReference type="FunFam" id="3.30.70.1010:FF:000001">
    <property type="entry name" value="Elongation factor 1-gamma 1"/>
    <property type="match status" value="1"/>
</dbReference>
<dbReference type="SUPFAM" id="SSF52833">
    <property type="entry name" value="Thioredoxin-like"/>
    <property type="match status" value="1"/>
</dbReference>
<accession>A0A8X7CRL6</accession>
<keyword evidence="2 5" id="KW-0251">Elongation factor</keyword>
<evidence type="ECO:0000256" key="1">
    <source>
        <dbReference type="ARBA" id="ARBA00022218"/>
    </source>
</evidence>
<protein>
    <recommendedName>
        <fullName evidence="1">Elongation factor 1-gamma</fullName>
    </recommendedName>
    <alternativeName>
        <fullName evidence="4">eEF-1B gamma</fullName>
    </alternativeName>
</protein>
<dbReference type="InterPro" id="IPR001662">
    <property type="entry name" value="EF1B_G_C"/>
</dbReference>
<dbReference type="SMART" id="SM01183">
    <property type="entry name" value="EF1G"/>
    <property type="match status" value="1"/>
</dbReference>
<evidence type="ECO:0000313" key="11">
    <source>
        <dbReference type="Proteomes" id="UP000886998"/>
    </source>
</evidence>
<keyword evidence="3 5" id="KW-0648">Protein biosynthesis</keyword>
<dbReference type="Pfam" id="PF02798">
    <property type="entry name" value="GST_N"/>
    <property type="match status" value="1"/>
</dbReference>
<evidence type="ECO:0000259" key="7">
    <source>
        <dbReference type="PROSITE" id="PS50040"/>
    </source>
</evidence>
<dbReference type="PANTHER" id="PTHR43986:SF1">
    <property type="entry name" value="ELONGATION FACTOR 1-GAMMA"/>
    <property type="match status" value="1"/>
</dbReference>
<dbReference type="CDD" id="cd03181">
    <property type="entry name" value="GST_C_EF1Bgamma_like"/>
    <property type="match status" value="1"/>
</dbReference>
<dbReference type="GO" id="GO:0005634">
    <property type="term" value="C:nucleus"/>
    <property type="evidence" value="ECO:0007669"/>
    <property type="project" value="TreeGrafter"/>
</dbReference>
<dbReference type="GO" id="GO:0003746">
    <property type="term" value="F:translation elongation factor activity"/>
    <property type="evidence" value="ECO:0007669"/>
    <property type="project" value="UniProtKB-UniRule"/>
</dbReference>
<dbReference type="PROSITE" id="PS50404">
    <property type="entry name" value="GST_NTER"/>
    <property type="match status" value="1"/>
</dbReference>
<evidence type="ECO:0000256" key="3">
    <source>
        <dbReference type="ARBA" id="ARBA00022917"/>
    </source>
</evidence>
<dbReference type="PANTHER" id="PTHR43986">
    <property type="entry name" value="ELONGATION FACTOR 1-GAMMA"/>
    <property type="match status" value="1"/>
</dbReference>
<dbReference type="InterPro" id="IPR004045">
    <property type="entry name" value="Glutathione_S-Trfase_N"/>
</dbReference>
<dbReference type="InterPro" id="IPR050802">
    <property type="entry name" value="EF-GSTs"/>
</dbReference>
<dbReference type="CDD" id="cd03044">
    <property type="entry name" value="GST_N_EF1Bgamma"/>
    <property type="match status" value="1"/>
</dbReference>
<evidence type="ECO:0000256" key="4">
    <source>
        <dbReference type="ARBA" id="ARBA00030426"/>
    </source>
</evidence>
<keyword evidence="11" id="KW-1185">Reference proteome</keyword>
<dbReference type="FunFam" id="3.40.30.10:FF:000233">
    <property type="entry name" value="Elongation factor 1-gamma"/>
    <property type="match status" value="1"/>
</dbReference>
<evidence type="ECO:0000256" key="5">
    <source>
        <dbReference type="PROSITE-ProRule" id="PRU00519"/>
    </source>
</evidence>
<evidence type="ECO:0000259" key="8">
    <source>
        <dbReference type="PROSITE" id="PS50404"/>
    </source>
</evidence>
<dbReference type="GO" id="GO:0005737">
    <property type="term" value="C:cytoplasm"/>
    <property type="evidence" value="ECO:0007669"/>
    <property type="project" value="TreeGrafter"/>
</dbReference>
<dbReference type="Gene3D" id="3.30.70.1010">
    <property type="entry name" value="Translation elongation factor EF1B, gamma chain, conserved domain"/>
    <property type="match status" value="1"/>
</dbReference>
<gene>
    <name evidence="10" type="ORF">TNIN_282021</name>
</gene>
<dbReference type="EMBL" id="BMAV01020483">
    <property type="protein sequence ID" value="GFY73957.1"/>
    <property type="molecule type" value="Genomic_DNA"/>
</dbReference>
<dbReference type="Proteomes" id="UP000886998">
    <property type="component" value="Unassembled WGS sequence"/>
</dbReference>
<dbReference type="InterPro" id="IPR036282">
    <property type="entry name" value="Glutathione-S-Trfase_C_sf"/>
</dbReference>
<reference evidence="10" key="1">
    <citation type="submission" date="2020-08" db="EMBL/GenBank/DDBJ databases">
        <title>Multicomponent nature underlies the extraordinary mechanical properties of spider dragline silk.</title>
        <authorList>
            <person name="Kono N."/>
            <person name="Nakamura H."/>
            <person name="Mori M."/>
            <person name="Yoshida Y."/>
            <person name="Ohtoshi R."/>
            <person name="Malay A.D."/>
            <person name="Moran D.A.P."/>
            <person name="Tomita M."/>
            <person name="Numata K."/>
            <person name="Arakawa K."/>
        </authorList>
    </citation>
    <scope>NUCLEOTIDE SEQUENCE</scope>
</reference>
<sequence length="332" mass="38353">MASTLYTYPNSFRAQKALIAAQYSGTAVNVPEDFVLGETNKTQEFLKKFPNGKVPALETPDKHYLSESNAIAYYLGNDDLNGKTKLEKAQILMWINFAESEILPPSCTWTFPCLGIMQFNKQNTDKAKEDIKRVLKVLNDHLLTSTYLVGERITQADINVCCNLLTLYQIYDKLKHFLTCIVGCTFIMDEFKRVYSNEDESVSIKYFWDKFDAENYSIWFCEYLFPKELTLTFMSCNLIGGMFQRLDKMRKNAFGSVCLFGEDNNSTISGIWVWRGHELAFTLSEDWQIDYESYSWKKLDPSLPETKKLVTEYLSWSGDFGGKKFNQGKIFK</sequence>
<dbReference type="FunFam" id="1.20.1050.10:FF:000006">
    <property type="entry name" value="Elongation factor 1 gamma"/>
    <property type="match status" value="1"/>
</dbReference>
<dbReference type="PROSITE" id="PS50040">
    <property type="entry name" value="EF1G_C"/>
    <property type="match status" value="1"/>
</dbReference>
<feature type="domain" description="EF-1-gamma C-terminal" evidence="7">
    <location>
        <begin position="174"/>
        <end position="332"/>
    </location>
</feature>
<dbReference type="AlphaFoldDB" id="A0A8X7CRL6"/>
<dbReference type="SUPFAM" id="SSF89942">
    <property type="entry name" value="eEF1-gamma domain"/>
    <property type="match status" value="1"/>
</dbReference>